<accession>A0A7W3ITU6</accession>
<protein>
    <submittedName>
        <fullName evidence="3">Ribosomal protein S18 acetylase RimI-like enzyme</fullName>
    </submittedName>
</protein>
<name>A0A7W3ITU6_9ACTN</name>
<dbReference type="GO" id="GO:0005840">
    <property type="term" value="C:ribosome"/>
    <property type="evidence" value="ECO:0007669"/>
    <property type="project" value="UniProtKB-KW"/>
</dbReference>
<dbReference type="RefSeq" id="WP_182560722.1">
    <property type="nucleotide sequence ID" value="NZ_JACGWT010000004.1"/>
</dbReference>
<evidence type="ECO:0000313" key="4">
    <source>
        <dbReference type="Proteomes" id="UP000523079"/>
    </source>
</evidence>
<gene>
    <name evidence="3" type="ORF">FHX74_002754</name>
</gene>
<dbReference type="PROSITE" id="PS51186">
    <property type="entry name" value="GNAT"/>
    <property type="match status" value="1"/>
</dbReference>
<dbReference type="Proteomes" id="UP000523079">
    <property type="component" value="Unassembled WGS sequence"/>
</dbReference>
<dbReference type="Pfam" id="PF13508">
    <property type="entry name" value="Acetyltransf_7"/>
    <property type="match status" value="1"/>
</dbReference>
<comment type="caution">
    <text evidence="3">The sequence shown here is derived from an EMBL/GenBank/DDBJ whole genome shotgun (WGS) entry which is preliminary data.</text>
</comment>
<evidence type="ECO:0000256" key="1">
    <source>
        <dbReference type="SAM" id="MobiDB-lite"/>
    </source>
</evidence>
<keyword evidence="3" id="KW-0687">Ribonucleoprotein</keyword>
<dbReference type="InterPro" id="IPR000182">
    <property type="entry name" value="GNAT_dom"/>
</dbReference>
<evidence type="ECO:0000259" key="2">
    <source>
        <dbReference type="PROSITE" id="PS51186"/>
    </source>
</evidence>
<dbReference type="PANTHER" id="PTHR43072">
    <property type="entry name" value="N-ACETYLTRANSFERASE"/>
    <property type="match status" value="1"/>
</dbReference>
<dbReference type="EMBL" id="JACGWT010000004">
    <property type="protein sequence ID" value="MBA8795126.1"/>
    <property type="molecule type" value="Genomic_DNA"/>
</dbReference>
<organism evidence="3 4">
    <name type="scientific">Microlunatus kandeliicorticis</name>
    <dbReference type="NCBI Taxonomy" id="1759536"/>
    <lineage>
        <taxon>Bacteria</taxon>
        <taxon>Bacillati</taxon>
        <taxon>Actinomycetota</taxon>
        <taxon>Actinomycetes</taxon>
        <taxon>Propionibacteriales</taxon>
        <taxon>Propionibacteriaceae</taxon>
        <taxon>Microlunatus</taxon>
    </lineage>
</organism>
<sequence length="176" mass="18948">MTALIRLARPEDADAVFALAVELATTAVPERTAFDRSWRTVLGDPEQLLLVAEVAGSDHEVPVEGQVEGQAEGQAEVEPQPGDGSARVVGYLHGMLHPAFHANGPIGWVEEVCVTGARRGGGIGRALMARFETLAGSRDVAYVAVATRRADAFYRALGYEESARYFRKLTGVRIRS</sequence>
<dbReference type="SUPFAM" id="SSF55729">
    <property type="entry name" value="Acyl-CoA N-acyltransferases (Nat)"/>
    <property type="match status" value="1"/>
</dbReference>
<reference evidence="3 4" key="1">
    <citation type="submission" date="2020-07" db="EMBL/GenBank/DDBJ databases">
        <title>Sequencing the genomes of 1000 actinobacteria strains.</title>
        <authorList>
            <person name="Klenk H.-P."/>
        </authorList>
    </citation>
    <scope>NUCLEOTIDE SEQUENCE [LARGE SCALE GENOMIC DNA]</scope>
    <source>
        <strain evidence="3 4">DSM 100723</strain>
    </source>
</reference>
<dbReference type="Gene3D" id="3.40.630.30">
    <property type="match status" value="1"/>
</dbReference>
<feature type="domain" description="N-acetyltransferase" evidence="2">
    <location>
        <begin position="3"/>
        <end position="176"/>
    </location>
</feature>
<keyword evidence="3" id="KW-0689">Ribosomal protein</keyword>
<dbReference type="GO" id="GO:0016747">
    <property type="term" value="F:acyltransferase activity, transferring groups other than amino-acyl groups"/>
    <property type="evidence" value="ECO:0007669"/>
    <property type="project" value="InterPro"/>
</dbReference>
<keyword evidence="4" id="KW-1185">Reference proteome</keyword>
<proteinExistence type="predicted"/>
<feature type="region of interest" description="Disordered" evidence="1">
    <location>
        <begin position="63"/>
        <end position="83"/>
    </location>
</feature>
<dbReference type="InterPro" id="IPR016181">
    <property type="entry name" value="Acyl_CoA_acyltransferase"/>
</dbReference>
<evidence type="ECO:0000313" key="3">
    <source>
        <dbReference type="EMBL" id="MBA8795126.1"/>
    </source>
</evidence>
<dbReference type="AlphaFoldDB" id="A0A7W3ITU6"/>